<feature type="signal peptide" evidence="2">
    <location>
        <begin position="1"/>
        <end position="20"/>
    </location>
</feature>
<keyword evidence="4" id="KW-1185">Reference proteome</keyword>
<gene>
    <name evidence="3" type="ORF">GOMPHAMPRED_001545</name>
</gene>
<proteinExistence type="predicted"/>
<comment type="caution">
    <text evidence="3">The sequence shown here is derived from an EMBL/GenBank/DDBJ whole genome shotgun (WGS) entry which is preliminary data.</text>
</comment>
<keyword evidence="2" id="KW-0732">Signal</keyword>
<evidence type="ECO:0000313" key="3">
    <source>
        <dbReference type="EMBL" id="CAF9918532.1"/>
    </source>
</evidence>
<sequence>MHSSRLSFTFLYLWCSFSNAQFPDISPSVSKWTTVTESFPAVTITRSGGTFTEPAKTVVGGDANDGYGLPGISHVGNSIISIVAPTTVTELATTATQGARIETSIEAPAALVSELILPILYDMEDAAPDVTSLPISVASKLNAGWTSLWGSYTSAHPMPSIIDKFDSDFRSIFYFNDLAVQPLHESILDNLIEYPDATQSASIASALSSLLAPYPTLASEVSGYMTALETWHAPQILAEYSLIRSELSITTPAPTWLSRVSDFLPAATSASAGGANGTSAGGATSSASHGSALPIRGASVFVNAGIAVASIAVILLM</sequence>
<organism evidence="3 4">
    <name type="scientific">Gomphillus americanus</name>
    <dbReference type="NCBI Taxonomy" id="1940652"/>
    <lineage>
        <taxon>Eukaryota</taxon>
        <taxon>Fungi</taxon>
        <taxon>Dikarya</taxon>
        <taxon>Ascomycota</taxon>
        <taxon>Pezizomycotina</taxon>
        <taxon>Lecanoromycetes</taxon>
        <taxon>OSLEUM clade</taxon>
        <taxon>Ostropomycetidae</taxon>
        <taxon>Ostropales</taxon>
        <taxon>Graphidaceae</taxon>
        <taxon>Gomphilloideae</taxon>
        <taxon>Gomphillus</taxon>
    </lineage>
</organism>
<dbReference type="EMBL" id="CAJPDQ010000013">
    <property type="protein sequence ID" value="CAF9918532.1"/>
    <property type="molecule type" value="Genomic_DNA"/>
</dbReference>
<name>A0A8H3I876_9LECA</name>
<evidence type="ECO:0000313" key="4">
    <source>
        <dbReference type="Proteomes" id="UP000664169"/>
    </source>
</evidence>
<keyword evidence="1" id="KW-1133">Transmembrane helix</keyword>
<accession>A0A8H3I876</accession>
<dbReference type="Proteomes" id="UP000664169">
    <property type="component" value="Unassembled WGS sequence"/>
</dbReference>
<keyword evidence="1" id="KW-0812">Transmembrane</keyword>
<feature type="chain" id="PRO_5034995262" evidence="2">
    <location>
        <begin position="21"/>
        <end position="317"/>
    </location>
</feature>
<feature type="transmembrane region" description="Helical" evidence="1">
    <location>
        <begin position="295"/>
        <end position="316"/>
    </location>
</feature>
<reference evidence="3" key="1">
    <citation type="submission" date="2021-03" db="EMBL/GenBank/DDBJ databases">
        <authorList>
            <person name="Tagirdzhanova G."/>
        </authorList>
    </citation>
    <scope>NUCLEOTIDE SEQUENCE</scope>
</reference>
<protein>
    <submittedName>
        <fullName evidence="3">Uncharacterized protein</fullName>
    </submittedName>
</protein>
<evidence type="ECO:0000256" key="2">
    <source>
        <dbReference type="SAM" id="SignalP"/>
    </source>
</evidence>
<evidence type="ECO:0000256" key="1">
    <source>
        <dbReference type="SAM" id="Phobius"/>
    </source>
</evidence>
<dbReference type="AlphaFoldDB" id="A0A8H3I876"/>
<keyword evidence="1" id="KW-0472">Membrane</keyword>